<dbReference type="Proteomes" id="UP001595907">
    <property type="component" value="Unassembled WGS sequence"/>
</dbReference>
<evidence type="ECO:0000313" key="4">
    <source>
        <dbReference type="Proteomes" id="UP001595907"/>
    </source>
</evidence>
<evidence type="ECO:0000259" key="2">
    <source>
        <dbReference type="Pfam" id="PF18962"/>
    </source>
</evidence>
<gene>
    <name evidence="3" type="ORF">ACFOWM_00665</name>
</gene>
<keyword evidence="1" id="KW-0732">Signal</keyword>
<feature type="chain" id="PRO_5046398864" evidence="1">
    <location>
        <begin position="31"/>
        <end position="543"/>
    </location>
</feature>
<sequence length="543" mass="58944">MNLILQKPTSIFNAIAIMIAALFFSNTINAQCTDYTASTSFVSNNSNKGVMFSITANSSPVTITGFDFNCIGFSAGEFEIYYKTGDYVGFTTNAAAWTLAPGCPFSVTALGTNNVTPLPIELSVTIPANGMVSFYVTNNDGGIPAGIRYTNIAAPSVAVADANITLSSGIGKSYPFGADYNYRLVNCIVHYYTGNLNQAQTLSTVNTNKVFVNQSNNATNTYAAKCDQLVCRVTGTGANPVNGTTAARVWLETTQPAQYVKRHYEITPENNASTATGNVILYFTQQEFNDFNAVNALKLPVNAADAAGIANLRIEKRPGTSSDETGLPNSYTGTPITINPSDAAIIWNATFSRWEVTVPVTGFSGFFVKTTNSILPIQLISFNAIKKEGYQLIQWKAAATINTTRFEIERSSDGYQFESIANIATNGQENFQYNDYYKINGQVYYRLKMIADQSTEYRYSNIIKLGNGNIGASVYPNPTKTKSTISVNQPLVGTKATILNTTGTVVSTLILQHNNTVIETSNLTTGMYLIRFEDGTVLKMIKQ</sequence>
<keyword evidence="4" id="KW-1185">Reference proteome</keyword>
<reference evidence="4" key="1">
    <citation type="journal article" date="2019" name="Int. J. Syst. Evol. Microbiol.">
        <title>The Global Catalogue of Microorganisms (GCM) 10K type strain sequencing project: providing services to taxonomists for standard genome sequencing and annotation.</title>
        <authorList>
            <consortium name="The Broad Institute Genomics Platform"/>
            <consortium name="The Broad Institute Genome Sequencing Center for Infectious Disease"/>
            <person name="Wu L."/>
            <person name="Ma J."/>
        </authorList>
    </citation>
    <scope>NUCLEOTIDE SEQUENCE [LARGE SCALE GENOMIC DNA]</scope>
    <source>
        <strain evidence="4">CECT 8289</strain>
    </source>
</reference>
<comment type="caution">
    <text evidence="3">The sequence shown here is derived from an EMBL/GenBank/DDBJ whole genome shotgun (WGS) entry which is preliminary data.</text>
</comment>
<dbReference type="NCBIfam" id="TIGR04183">
    <property type="entry name" value="Por_Secre_tail"/>
    <property type="match status" value="1"/>
</dbReference>
<feature type="domain" description="Secretion system C-terminal sorting" evidence="2">
    <location>
        <begin position="474"/>
        <end position="536"/>
    </location>
</feature>
<name>A0ABV8QR10_9BACT</name>
<evidence type="ECO:0000313" key="3">
    <source>
        <dbReference type="EMBL" id="MFC4261374.1"/>
    </source>
</evidence>
<dbReference type="RefSeq" id="WP_379705601.1">
    <property type="nucleotide sequence ID" value="NZ_JBHSCZ010000001.1"/>
</dbReference>
<dbReference type="InterPro" id="IPR026444">
    <property type="entry name" value="Secre_tail"/>
</dbReference>
<organism evidence="3 4">
    <name type="scientific">Ferruginibacter yonginensis</name>
    <dbReference type="NCBI Taxonomy" id="1310416"/>
    <lineage>
        <taxon>Bacteria</taxon>
        <taxon>Pseudomonadati</taxon>
        <taxon>Bacteroidota</taxon>
        <taxon>Chitinophagia</taxon>
        <taxon>Chitinophagales</taxon>
        <taxon>Chitinophagaceae</taxon>
        <taxon>Ferruginibacter</taxon>
    </lineage>
</organism>
<feature type="signal peptide" evidence="1">
    <location>
        <begin position="1"/>
        <end position="30"/>
    </location>
</feature>
<dbReference type="EMBL" id="JBHSCZ010000001">
    <property type="protein sequence ID" value="MFC4261374.1"/>
    <property type="molecule type" value="Genomic_DNA"/>
</dbReference>
<evidence type="ECO:0000256" key="1">
    <source>
        <dbReference type="SAM" id="SignalP"/>
    </source>
</evidence>
<dbReference type="Pfam" id="PF18962">
    <property type="entry name" value="Por_Secre_tail"/>
    <property type="match status" value="1"/>
</dbReference>
<proteinExistence type="predicted"/>
<protein>
    <submittedName>
        <fullName evidence="3">T9SS type A sorting domain-containing protein</fullName>
    </submittedName>
</protein>
<accession>A0ABV8QR10</accession>